<name>A0ABW2A4D5_9GAMM</name>
<dbReference type="EMBL" id="JBHSWE010000001">
    <property type="protein sequence ID" value="MFC6672327.1"/>
    <property type="molecule type" value="Genomic_DNA"/>
</dbReference>
<evidence type="ECO:0000256" key="1">
    <source>
        <dbReference type="ARBA" id="ARBA00022723"/>
    </source>
</evidence>
<organism evidence="6 7">
    <name type="scientific">Marinobacterium aestuariivivens</name>
    <dbReference type="NCBI Taxonomy" id="1698799"/>
    <lineage>
        <taxon>Bacteria</taxon>
        <taxon>Pseudomonadati</taxon>
        <taxon>Pseudomonadota</taxon>
        <taxon>Gammaproteobacteria</taxon>
        <taxon>Oceanospirillales</taxon>
        <taxon>Oceanospirillaceae</taxon>
        <taxon>Marinobacterium</taxon>
    </lineage>
</organism>
<reference evidence="7" key="1">
    <citation type="journal article" date="2019" name="Int. J. Syst. Evol. Microbiol.">
        <title>The Global Catalogue of Microorganisms (GCM) 10K type strain sequencing project: providing services to taxonomists for standard genome sequencing and annotation.</title>
        <authorList>
            <consortium name="The Broad Institute Genomics Platform"/>
            <consortium name="The Broad Institute Genome Sequencing Center for Infectious Disease"/>
            <person name="Wu L."/>
            <person name="Ma J."/>
        </authorList>
    </citation>
    <scope>NUCLEOTIDE SEQUENCE [LARGE SCALE GENOMIC DNA]</scope>
    <source>
        <strain evidence="7">NBRC 111756</strain>
    </source>
</reference>
<sequence length="49" mass="5635">MHVALRRIAEGDEDFGYCSKCDAEIPFARLRVRPESTLCLPCQQQQESH</sequence>
<evidence type="ECO:0000313" key="7">
    <source>
        <dbReference type="Proteomes" id="UP001596422"/>
    </source>
</evidence>
<dbReference type="PROSITE" id="PS51128">
    <property type="entry name" value="ZF_DKSA_2"/>
    <property type="match status" value="1"/>
</dbReference>
<keyword evidence="1" id="KW-0479">Metal-binding</keyword>
<dbReference type="PANTHER" id="PTHR33823:SF2">
    <property type="entry name" value="RNA POLYMERASE-BINDING TRANSCRIPTION FACTOR DKSA"/>
    <property type="match status" value="1"/>
</dbReference>
<evidence type="ECO:0000259" key="5">
    <source>
        <dbReference type="Pfam" id="PF01258"/>
    </source>
</evidence>
<feature type="zinc finger region" description="dksA C4-type" evidence="4">
    <location>
        <begin position="18"/>
        <end position="42"/>
    </location>
</feature>
<dbReference type="InterPro" id="IPR000962">
    <property type="entry name" value="Znf_DskA_TraR"/>
</dbReference>
<evidence type="ECO:0000256" key="2">
    <source>
        <dbReference type="ARBA" id="ARBA00022771"/>
    </source>
</evidence>
<evidence type="ECO:0000256" key="4">
    <source>
        <dbReference type="PROSITE-ProRule" id="PRU00510"/>
    </source>
</evidence>
<proteinExistence type="predicted"/>
<accession>A0ABW2A4D5</accession>
<dbReference type="Gene3D" id="1.20.120.910">
    <property type="entry name" value="DksA, coiled-coil domain"/>
    <property type="match status" value="1"/>
</dbReference>
<keyword evidence="7" id="KW-1185">Reference proteome</keyword>
<dbReference type="SUPFAM" id="SSF57716">
    <property type="entry name" value="Glucocorticoid receptor-like (DNA-binding domain)"/>
    <property type="match status" value="1"/>
</dbReference>
<comment type="caution">
    <text evidence="6">The sequence shown here is derived from an EMBL/GenBank/DDBJ whole genome shotgun (WGS) entry which is preliminary data.</text>
</comment>
<keyword evidence="2" id="KW-0863">Zinc-finger</keyword>
<dbReference type="Proteomes" id="UP001596422">
    <property type="component" value="Unassembled WGS sequence"/>
</dbReference>
<feature type="domain" description="Zinc finger DksA/TraR C4-type" evidence="5">
    <location>
        <begin position="14"/>
        <end position="47"/>
    </location>
</feature>
<dbReference type="InterPro" id="IPR020458">
    <property type="entry name" value="Znf_DskA_TraR_CS"/>
</dbReference>
<keyword evidence="3" id="KW-0862">Zinc</keyword>
<protein>
    <submittedName>
        <fullName evidence="6">TraR/DksA family transcriptional regulator</fullName>
    </submittedName>
</protein>
<dbReference type="Pfam" id="PF01258">
    <property type="entry name" value="zf-dskA_traR"/>
    <property type="match status" value="1"/>
</dbReference>
<dbReference type="RefSeq" id="WP_379910774.1">
    <property type="nucleotide sequence ID" value="NZ_JBHSWE010000001.1"/>
</dbReference>
<gene>
    <name evidence="6" type="ORF">ACFQDL_21335</name>
</gene>
<evidence type="ECO:0000313" key="6">
    <source>
        <dbReference type="EMBL" id="MFC6672327.1"/>
    </source>
</evidence>
<dbReference type="PROSITE" id="PS01102">
    <property type="entry name" value="ZF_DKSA_1"/>
    <property type="match status" value="1"/>
</dbReference>
<evidence type="ECO:0000256" key="3">
    <source>
        <dbReference type="ARBA" id="ARBA00022833"/>
    </source>
</evidence>
<dbReference type="PANTHER" id="PTHR33823">
    <property type="entry name" value="RNA POLYMERASE-BINDING TRANSCRIPTION FACTOR DKSA-RELATED"/>
    <property type="match status" value="1"/>
</dbReference>